<comment type="caution">
    <text evidence="1">The sequence shown here is derived from an EMBL/GenBank/DDBJ whole genome shotgun (WGS) entry which is preliminary data.</text>
</comment>
<protein>
    <submittedName>
        <fullName evidence="1">Uncharacterized protein</fullName>
    </submittedName>
</protein>
<evidence type="ECO:0000313" key="1">
    <source>
        <dbReference type="EMBL" id="MDN3571780.1"/>
    </source>
</evidence>
<organism evidence="1 2">
    <name type="scientific">Methylobacterium longum</name>
    <dbReference type="NCBI Taxonomy" id="767694"/>
    <lineage>
        <taxon>Bacteria</taxon>
        <taxon>Pseudomonadati</taxon>
        <taxon>Pseudomonadota</taxon>
        <taxon>Alphaproteobacteria</taxon>
        <taxon>Hyphomicrobiales</taxon>
        <taxon>Methylobacteriaceae</taxon>
        <taxon>Methylobacterium</taxon>
    </lineage>
</organism>
<name>A0ABT8AQA9_9HYPH</name>
<proteinExistence type="predicted"/>
<dbReference type="RefSeq" id="WP_238294151.1">
    <property type="nucleotide sequence ID" value="NZ_BPQS01000101.1"/>
</dbReference>
<gene>
    <name evidence="1" type="ORF">QWZ18_14230</name>
</gene>
<keyword evidence="2" id="KW-1185">Reference proteome</keyword>
<sequence length="55" mass="6072">MIAGPQADIQIVLAMPLGSNPTRPLLISALAWFKLIELVRWRLQLTMRGGNSVTL</sequence>
<dbReference type="Proteomes" id="UP001244297">
    <property type="component" value="Unassembled WGS sequence"/>
</dbReference>
<dbReference type="EMBL" id="JAUFPT010000045">
    <property type="protein sequence ID" value="MDN3571780.1"/>
    <property type="molecule type" value="Genomic_DNA"/>
</dbReference>
<reference evidence="2" key="1">
    <citation type="journal article" date="2019" name="Int. J. Syst. Evol. Microbiol.">
        <title>The Global Catalogue of Microorganisms (GCM) 10K type strain sequencing project: providing services to taxonomists for standard genome sequencing and annotation.</title>
        <authorList>
            <consortium name="The Broad Institute Genomics Platform"/>
            <consortium name="The Broad Institute Genome Sequencing Center for Infectious Disease"/>
            <person name="Wu L."/>
            <person name="Ma J."/>
        </authorList>
    </citation>
    <scope>NUCLEOTIDE SEQUENCE [LARGE SCALE GENOMIC DNA]</scope>
    <source>
        <strain evidence="2">CECT 7806</strain>
    </source>
</reference>
<evidence type="ECO:0000313" key="2">
    <source>
        <dbReference type="Proteomes" id="UP001244297"/>
    </source>
</evidence>
<accession>A0ABT8AQA9</accession>